<dbReference type="Proteomes" id="UP000306740">
    <property type="component" value="Unassembled WGS sequence"/>
</dbReference>
<dbReference type="PROSITE" id="PS51186">
    <property type="entry name" value="GNAT"/>
    <property type="match status" value="1"/>
</dbReference>
<evidence type="ECO:0000259" key="1">
    <source>
        <dbReference type="PROSITE" id="PS51186"/>
    </source>
</evidence>
<dbReference type="AlphaFoldDB" id="A0A5C4MGQ5"/>
<proteinExistence type="predicted"/>
<dbReference type="GO" id="GO:0005737">
    <property type="term" value="C:cytoplasm"/>
    <property type="evidence" value="ECO:0007669"/>
    <property type="project" value="TreeGrafter"/>
</dbReference>
<dbReference type="OrthoDB" id="3402863at2"/>
<reference evidence="2 4" key="1">
    <citation type="submission" date="2019-05" db="EMBL/GenBank/DDBJ databases">
        <title>Mumia sp. nov., isolated from the intestinal contents of plateau pika (Ochotona curzoniae) in the Qinghai-Tibet plateau of China.</title>
        <authorList>
            <person name="Tian Z."/>
        </authorList>
    </citation>
    <scope>NUCLEOTIDE SEQUENCE [LARGE SCALE GENOMIC DNA]</scope>
    <source>
        <strain evidence="4">527</strain>
        <strain evidence="2">Z527</strain>
    </source>
</reference>
<evidence type="ECO:0000313" key="4">
    <source>
        <dbReference type="Proteomes" id="UP000306740"/>
    </source>
</evidence>
<accession>A0A5C4MGQ5</accession>
<name>A0A5C4MGQ5_9ACTN</name>
<dbReference type="SUPFAM" id="SSF55729">
    <property type="entry name" value="Acyl-CoA N-acyltransferases (Nat)"/>
    <property type="match status" value="1"/>
</dbReference>
<dbReference type="RefSeq" id="WP_139106133.1">
    <property type="nucleotide sequence ID" value="NZ_VDFR01000066.1"/>
</dbReference>
<sequence length="173" mass="18676">MPLPDVRIVHLPPETIAALADGDLAAASTTSPVPLSAAFVEDSFRAVWRMRARQVADDPAAAGWVTGVVWDERAAVAVGRAGFHGPPDAQGMVEIGYEIDPAYRRRGYARAALGALVARADADPDVRVVRVTIAPDNTPSRDLALPFGFVHVGEQWDEEDGLELVYDRPVRRP</sequence>
<organism evidence="2 4">
    <name type="scientific">Mumia zhuanghuii</name>
    <dbReference type="NCBI Taxonomy" id="2585211"/>
    <lineage>
        <taxon>Bacteria</taxon>
        <taxon>Bacillati</taxon>
        <taxon>Actinomycetota</taxon>
        <taxon>Actinomycetes</taxon>
        <taxon>Propionibacteriales</taxon>
        <taxon>Nocardioidaceae</taxon>
        <taxon>Mumia</taxon>
    </lineage>
</organism>
<comment type="caution">
    <text evidence="2">The sequence shown here is derived from an EMBL/GenBank/DDBJ whole genome shotgun (WGS) entry which is preliminary data.</text>
</comment>
<dbReference type="Pfam" id="PF13302">
    <property type="entry name" value="Acetyltransf_3"/>
    <property type="match status" value="1"/>
</dbReference>
<keyword evidence="2" id="KW-0808">Transferase</keyword>
<protein>
    <submittedName>
        <fullName evidence="2">GNAT family N-acetyltransferase</fullName>
    </submittedName>
</protein>
<dbReference type="PANTHER" id="PTHR43441">
    <property type="entry name" value="RIBOSOMAL-PROTEIN-SERINE ACETYLTRANSFERASE"/>
    <property type="match status" value="1"/>
</dbReference>
<evidence type="ECO:0000313" key="2">
    <source>
        <dbReference type="EMBL" id="TNC43226.1"/>
    </source>
</evidence>
<dbReference type="GO" id="GO:1990189">
    <property type="term" value="F:protein N-terminal-serine acetyltransferase activity"/>
    <property type="evidence" value="ECO:0007669"/>
    <property type="project" value="TreeGrafter"/>
</dbReference>
<evidence type="ECO:0000313" key="3">
    <source>
        <dbReference type="EMBL" id="TNC45371.1"/>
    </source>
</evidence>
<dbReference type="EMBL" id="VDFR01000082">
    <property type="protein sequence ID" value="TNC43226.1"/>
    <property type="molecule type" value="Genomic_DNA"/>
</dbReference>
<dbReference type="InterPro" id="IPR051908">
    <property type="entry name" value="Ribosomal_N-acetyltransferase"/>
</dbReference>
<dbReference type="Gene3D" id="3.40.630.30">
    <property type="match status" value="1"/>
</dbReference>
<dbReference type="InterPro" id="IPR000182">
    <property type="entry name" value="GNAT_dom"/>
</dbReference>
<feature type="domain" description="N-acetyltransferase" evidence="1">
    <location>
        <begin position="6"/>
        <end position="171"/>
    </location>
</feature>
<dbReference type="PANTHER" id="PTHR43441:SF6">
    <property type="entry name" value="N-ACETYLTRANSFERASE DOMAIN-CONTAINING PROTEIN"/>
    <property type="match status" value="1"/>
</dbReference>
<dbReference type="CDD" id="cd04301">
    <property type="entry name" value="NAT_SF"/>
    <property type="match status" value="1"/>
</dbReference>
<dbReference type="InterPro" id="IPR016181">
    <property type="entry name" value="Acyl_CoA_acyltransferase"/>
</dbReference>
<dbReference type="GO" id="GO:0008999">
    <property type="term" value="F:protein-N-terminal-alanine acetyltransferase activity"/>
    <property type="evidence" value="ECO:0007669"/>
    <property type="project" value="TreeGrafter"/>
</dbReference>
<gene>
    <name evidence="3" type="ORF">FHE65_14820</name>
    <name evidence="2" type="ORF">FHE65_18810</name>
</gene>
<dbReference type="EMBL" id="VDFR01000066">
    <property type="protein sequence ID" value="TNC45371.1"/>
    <property type="molecule type" value="Genomic_DNA"/>
</dbReference>